<evidence type="ECO:0000256" key="5">
    <source>
        <dbReference type="ARBA" id="ARBA00022679"/>
    </source>
</evidence>
<keyword evidence="4 11" id="KW-0662">Pyridine nucleotide biosynthesis</keyword>
<evidence type="ECO:0000256" key="3">
    <source>
        <dbReference type="ARBA" id="ARBA00009014"/>
    </source>
</evidence>
<keyword evidence="7 11" id="KW-0547">Nucleotide-binding</keyword>
<dbReference type="HAMAP" id="MF_00244">
    <property type="entry name" value="NaMN_adenylyltr"/>
    <property type="match status" value="1"/>
</dbReference>
<dbReference type="GO" id="GO:0009435">
    <property type="term" value="P:NAD+ biosynthetic process"/>
    <property type="evidence" value="ECO:0007669"/>
    <property type="project" value="UniProtKB-UniRule"/>
</dbReference>
<dbReference type="Gene3D" id="3.40.50.620">
    <property type="entry name" value="HUPs"/>
    <property type="match status" value="1"/>
</dbReference>
<reference evidence="13" key="1">
    <citation type="submission" date="2020-09" db="EMBL/GenBank/DDBJ databases">
        <title>Genome seq and assembly of Limnohabitants sp.</title>
        <authorList>
            <person name="Chhetri G."/>
        </authorList>
    </citation>
    <scope>NUCLEOTIDE SEQUENCE</scope>
    <source>
        <strain evidence="13">JUR4</strain>
    </source>
</reference>
<evidence type="ECO:0000256" key="6">
    <source>
        <dbReference type="ARBA" id="ARBA00022695"/>
    </source>
</evidence>
<comment type="similarity">
    <text evidence="3 11">Belongs to the NadD family.</text>
</comment>
<evidence type="ECO:0000256" key="4">
    <source>
        <dbReference type="ARBA" id="ARBA00022642"/>
    </source>
</evidence>
<keyword evidence="5 11" id="KW-0808">Transferase</keyword>
<keyword evidence="8 11" id="KW-0067">ATP-binding</keyword>
<dbReference type="SUPFAM" id="SSF52374">
    <property type="entry name" value="Nucleotidylyl transferase"/>
    <property type="match status" value="1"/>
</dbReference>
<protein>
    <recommendedName>
        <fullName evidence="11">Probable nicotinate-nucleotide adenylyltransferase</fullName>
        <ecNumber evidence="11">2.7.7.18</ecNumber>
    </recommendedName>
    <alternativeName>
        <fullName evidence="11">Deamido-NAD(+) diphosphorylase</fullName>
    </alternativeName>
    <alternativeName>
        <fullName evidence="11">Deamido-NAD(+) pyrophosphorylase</fullName>
    </alternativeName>
    <alternativeName>
        <fullName evidence="11">Nicotinate mononucleotide adenylyltransferase</fullName>
        <shortName evidence="11">NaMN adenylyltransferase</shortName>
    </alternativeName>
</protein>
<organism evidence="13 14">
    <name type="scientific">Limnohabitans radicicola</name>
    <dbReference type="NCBI Taxonomy" id="2771427"/>
    <lineage>
        <taxon>Bacteria</taxon>
        <taxon>Pseudomonadati</taxon>
        <taxon>Pseudomonadota</taxon>
        <taxon>Betaproteobacteria</taxon>
        <taxon>Burkholderiales</taxon>
        <taxon>Comamonadaceae</taxon>
        <taxon>Limnohabitans</taxon>
    </lineage>
</organism>
<dbReference type="GO" id="GO:0005524">
    <property type="term" value="F:ATP binding"/>
    <property type="evidence" value="ECO:0007669"/>
    <property type="project" value="UniProtKB-KW"/>
</dbReference>
<keyword evidence="14" id="KW-1185">Reference proteome</keyword>
<feature type="domain" description="Cytidyltransferase-like" evidence="12">
    <location>
        <begin position="11"/>
        <end position="180"/>
    </location>
</feature>
<keyword evidence="6 11" id="KW-0548">Nucleotidyltransferase</keyword>
<comment type="caution">
    <text evidence="13">The sequence shown here is derived from an EMBL/GenBank/DDBJ whole genome shotgun (WGS) entry which is preliminary data.</text>
</comment>
<evidence type="ECO:0000256" key="10">
    <source>
        <dbReference type="ARBA" id="ARBA00048721"/>
    </source>
</evidence>
<dbReference type="InterPro" id="IPR004821">
    <property type="entry name" value="Cyt_trans-like"/>
</dbReference>
<evidence type="ECO:0000256" key="2">
    <source>
        <dbReference type="ARBA" id="ARBA00005019"/>
    </source>
</evidence>
<dbReference type="CDD" id="cd02165">
    <property type="entry name" value="NMNAT"/>
    <property type="match status" value="1"/>
</dbReference>
<dbReference type="Pfam" id="PF01467">
    <property type="entry name" value="CTP_transf_like"/>
    <property type="match status" value="1"/>
</dbReference>
<dbReference type="AlphaFoldDB" id="A0A927FIL8"/>
<gene>
    <name evidence="11 13" type="primary">nadD</name>
    <name evidence="13" type="ORF">IC609_11615</name>
</gene>
<dbReference type="NCBIfam" id="TIGR00482">
    <property type="entry name" value="nicotinate (nicotinamide) nucleotide adenylyltransferase"/>
    <property type="match status" value="1"/>
</dbReference>
<evidence type="ECO:0000256" key="11">
    <source>
        <dbReference type="HAMAP-Rule" id="MF_00244"/>
    </source>
</evidence>
<keyword evidence="9 11" id="KW-0520">NAD</keyword>
<dbReference type="PANTHER" id="PTHR39321">
    <property type="entry name" value="NICOTINATE-NUCLEOTIDE ADENYLYLTRANSFERASE-RELATED"/>
    <property type="match status" value="1"/>
</dbReference>
<dbReference type="InterPro" id="IPR014729">
    <property type="entry name" value="Rossmann-like_a/b/a_fold"/>
</dbReference>
<dbReference type="PANTHER" id="PTHR39321:SF3">
    <property type="entry name" value="PHOSPHOPANTETHEINE ADENYLYLTRANSFERASE"/>
    <property type="match status" value="1"/>
</dbReference>
<evidence type="ECO:0000256" key="7">
    <source>
        <dbReference type="ARBA" id="ARBA00022741"/>
    </source>
</evidence>
<name>A0A927FIL8_9BURK</name>
<dbReference type="GO" id="GO:0004515">
    <property type="term" value="F:nicotinate-nucleotide adenylyltransferase activity"/>
    <property type="evidence" value="ECO:0007669"/>
    <property type="project" value="UniProtKB-UniRule"/>
</dbReference>
<evidence type="ECO:0000259" key="12">
    <source>
        <dbReference type="Pfam" id="PF01467"/>
    </source>
</evidence>
<evidence type="ECO:0000256" key="1">
    <source>
        <dbReference type="ARBA" id="ARBA00002324"/>
    </source>
</evidence>
<sequence length="210" mass="23056">MGVNKPLRIGVFGGAFDPPHLAHVALVQSAIAQLQLDEVRVLPTGQAWHKAHGLSDPAHRLAMTRLAFEGVARVVVDGRELVRTGPSYTVDTLQELVLERPGGQLYLLIGDDQRRSLPSWHRIGDIARMAIICAADRDPDVGAWGDAHVTGTSAQASFSLPTQTLHMPLMPLSATDIRQRIAHHQPIEGLVPAAVERYIHEHHLYRPIDD</sequence>
<evidence type="ECO:0000313" key="13">
    <source>
        <dbReference type="EMBL" id="MBD8051197.1"/>
    </source>
</evidence>
<comment type="catalytic activity">
    <reaction evidence="10 11">
        <text>nicotinate beta-D-ribonucleotide + ATP + H(+) = deamido-NAD(+) + diphosphate</text>
        <dbReference type="Rhea" id="RHEA:22860"/>
        <dbReference type="ChEBI" id="CHEBI:15378"/>
        <dbReference type="ChEBI" id="CHEBI:30616"/>
        <dbReference type="ChEBI" id="CHEBI:33019"/>
        <dbReference type="ChEBI" id="CHEBI:57502"/>
        <dbReference type="ChEBI" id="CHEBI:58437"/>
        <dbReference type="EC" id="2.7.7.18"/>
    </reaction>
</comment>
<comment type="pathway">
    <text evidence="2 11">Cofactor biosynthesis; NAD(+) biosynthesis; deamido-NAD(+) from nicotinate D-ribonucleotide: step 1/1.</text>
</comment>
<evidence type="ECO:0000256" key="9">
    <source>
        <dbReference type="ARBA" id="ARBA00023027"/>
    </source>
</evidence>
<dbReference type="InterPro" id="IPR005248">
    <property type="entry name" value="NadD/NMNAT"/>
</dbReference>
<evidence type="ECO:0000256" key="8">
    <source>
        <dbReference type="ARBA" id="ARBA00022840"/>
    </source>
</evidence>
<evidence type="ECO:0000313" key="14">
    <source>
        <dbReference type="Proteomes" id="UP000647424"/>
    </source>
</evidence>
<accession>A0A927FIL8</accession>
<proteinExistence type="inferred from homology"/>
<dbReference type="Proteomes" id="UP000647424">
    <property type="component" value="Unassembled WGS sequence"/>
</dbReference>
<comment type="function">
    <text evidence="1 11">Catalyzes the reversible adenylation of nicotinate mononucleotide (NaMN) to nicotinic acid adenine dinucleotide (NaAD).</text>
</comment>
<dbReference type="EMBL" id="JACYFT010000002">
    <property type="protein sequence ID" value="MBD8051197.1"/>
    <property type="molecule type" value="Genomic_DNA"/>
</dbReference>
<dbReference type="EC" id="2.7.7.18" evidence="11"/>